<organism evidence="3 4">
    <name type="scientific">Gossypium arboreum</name>
    <name type="common">Tree cotton</name>
    <name type="synonym">Gossypium nanking</name>
    <dbReference type="NCBI Taxonomy" id="29729"/>
    <lineage>
        <taxon>Eukaryota</taxon>
        <taxon>Viridiplantae</taxon>
        <taxon>Streptophyta</taxon>
        <taxon>Embryophyta</taxon>
        <taxon>Tracheophyta</taxon>
        <taxon>Spermatophyta</taxon>
        <taxon>Magnoliopsida</taxon>
        <taxon>eudicotyledons</taxon>
        <taxon>Gunneridae</taxon>
        <taxon>Pentapetalae</taxon>
        <taxon>rosids</taxon>
        <taxon>malvids</taxon>
        <taxon>Malvales</taxon>
        <taxon>Malvaceae</taxon>
        <taxon>Malvoideae</taxon>
        <taxon>Gossypium</taxon>
    </lineage>
</organism>
<accession>A0ABR0QHG5</accession>
<evidence type="ECO:0000256" key="1">
    <source>
        <dbReference type="PROSITE-ProRule" id="PRU00047"/>
    </source>
</evidence>
<keyword evidence="1" id="KW-0862">Zinc</keyword>
<feature type="domain" description="CCHC-type" evidence="2">
    <location>
        <begin position="18"/>
        <end position="32"/>
    </location>
</feature>
<reference evidence="3 4" key="1">
    <citation type="submission" date="2023-03" db="EMBL/GenBank/DDBJ databases">
        <title>WGS of Gossypium arboreum.</title>
        <authorList>
            <person name="Yu D."/>
        </authorList>
    </citation>
    <scope>NUCLEOTIDE SEQUENCE [LARGE SCALE GENOMIC DNA]</scope>
    <source>
        <tissue evidence="3">Leaf</tissue>
    </source>
</reference>
<keyword evidence="1" id="KW-0479">Metal-binding</keyword>
<dbReference type="InterPro" id="IPR001878">
    <property type="entry name" value="Znf_CCHC"/>
</dbReference>
<protein>
    <recommendedName>
        <fullName evidence="2">CCHC-type domain-containing protein</fullName>
    </recommendedName>
</protein>
<evidence type="ECO:0000259" key="2">
    <source>
        <dbReference type="PROSITE" id="PS50158"/>
    </source>
</evidence>
<dbReference type="EMBL" id="JARKNE010000003">
    <property type="protein sequence ID" value="KAK5838342.1"/>
    <property type="molecule type" value="Genomic_DNA"/>
</dbReference>
<gene>
    <name evidence="3" type="ORF">PVK06_007071</name>
</gene>
<name>A0ABR0QHG5_GOSAR</name>
<evidence type="ECO:0000313" key="3">
    <source>
        <dbReference type="EMBL" id="KAK5838342.1"/>
    </source>
</evidence>
<sequence>MVDGTVQQVEYEALPTVCFTCGKYGHVKELCPTVMVDHTWEQPTNMVVEAQGGIGGRPNAAKRPEFSPRMLVECKARRGQRSRFSALNQVGDLRCDLRVVNEDFMQEKVGERGVVSDGRLKVRVNKGVNENSGPNLEAGRKSVLGYGAFLGPTKGISLDNLVDNHLGQKSNFSLDKFLGKRPMELSSKGKGNEQEIYKFIGTGMEGDNQNSLNFGVSKNITSSNLERVKAHFNPAFEMFEGVEIQIFEGVLDPEKHSAMSFKESISSDQGVKSGIAQ</sequence>
<keyword evidence="4" id="KW-1185">Reference proteome</keyword>
<dbReference type="PROSITE" id="PS50158">
    <property type="entry name" value="ZF_CCHC"/>
    <property type="match status" value="1"/>
</dbReference>
<proteinExistence type="predicted"/>
<comment type="caution">
    <text evidence="3">The sequence shown here is derived from an EMBL/GenBank/DDBJ whole genome shotgun (WGS) entry which is preliminary data.</text>
</comment>
<keyword evidence="1" id="KW-0863">Zinc-finger</keyword>
<dbReference type="Proteomes" id="UP001358586">
    <property type="component" value="Chromosome 3"/>
</dbReference>
<evidence type="ECO:0000313" key="4">
    <source>
        <dbReference type="Proteomes" id="UP001358586"/>
    </source>
</evidence>